<feature type="transmembrane region" description="Helical" evidence="2">
    <location>
        <begin position="138"/>
        <end position="158"/>
    </location>
</feature>
<keyword evidence="2" id="KW-1133">Transmembrane helix</keyword>
<keyword evidence="2" id="KW-0812">Transmembrane</keyword>
<keyword evidence="2" id="KW-0472">Membrane</keyword>
<proteinExistence type="predicted"/>
<dbReference type="OrthoDB" id="3701368at2"/>
<evidence type="ECO:0008006" key="5">
    <source>
        <dbReference type="Google" id="ProtNLM"/>
    </source>
</evidence>
<gene>
    <name evidence="3" type="ORF">E1161_06215</name>
</gene>
<feature type="transmembrane region" description="Helical" evidence="2">
    <location>
        <begin position="87"/>
        <end position="104"/>
    </location>
</feature>
<dbReference type="InterPro" id="IPR019051">
    <property type="entry name" value="Trp_biosyn_TM_oprn/chp"/>
</dbReference>
<sequence length="201" mass="20672">MTSGSEPRPPSKGLLWSVLLLVLAGAGALWGASGLTWLSQRFRTPMGTETTSGMTGAVLRPELGPMALAALAAVAAVLATGGLLRRLVGVLIALAGGLLAWRAFGHFSGGWSTHANGDVPQGSTPIGELSSSPIGPSLMALGALLLVIAGVLVIVRAGRMPAMGARYSAPGAAKEQKSQDPDRRLWNELDAGRDPTDEDDR</sequence>
<name>A0A4R4V5P8_9PSEU</name>
<reference evidence="3 4" key="1">
    <citation type="submission" date="2019-03" db="EMBL/GenBank/DDBJ databases">
        <title>Draft genome sequences of novel Actinobacteria.</title>
        <authorList>
            <person name="Sahin N."/>
            <person name="Ay H."/>
            <person name="Saygin H."/>
        </authorList>
    </citation>
    <scope>NUCLEOTIDE SEQUENCE [LARGE SCALE GENOMIC DNA]</scope>
    <source>
        <strain evidence="3 4">16K404</strain>
    </source>
</reference>
<feature type="region of interest" description="Disordered" evidence="1">
    <location>
        <begin position="167"/>
        <end position="201"/>
    </location>
</feature>
<dbReference type="RefSeq" id="WP_132620536.1">
    <property type="nucleotide sequence ID" value="NZ_SMKV01000006.1"/>
</dbReference>
<keyword evidence="4" id="KW-1185">Reference proteome</keyword>
<feature type="transmembrane region" description="Helical" evidence="2">
    <location>
        <begin position="63"/>
        <end position="80"/>
    </location>
</feature>
<dbReference type="Proteomes" id="UP000294744">
    <property type="component" value="Unassembled WGS sequence"/>
</dbReference>
<comment type="caution">
    <text evidence="3">The sequence shown here is derived from an EMBL/GenBank/DDBJ whole genome shotgun (WGS) entry which is preliminary data.</text>
</comment>
<evidence type="ECO:0000313" key="3">
    <source>
        <dbReference type="EMBL" id="TDC94659.1"/>
    </source>
</evidence>
<organism evidence="3 4">
    <name type="scientific">Saccharopolyspora aridisoli</name>
    <dbReference type="NCBI Taxonomy" id="2530385"/>
    <lineage>
        <taxon>Bacteria</taxon>
        <taxon>Bacillati</taxon>
        <taxon>Actinomycetota</taxon>
        <taxon>Actinomycetes</taxon>
        <taxon>Pseudonocardiales</taxon>
        <taxon>Pseudonocardiaceae</taxon>
        <taxon>Saccharopolyspora</taxon>
    </lineage>
</organism>
<dbReference type="EMBL" id="SMKV01000006">
    <property type="protein sequence ID" value="TDC94659.1"/>
    <property type="molecule type" value="Genomic_DNA"/>
</dbReference>
<evidence type="ECO:0000256" key="1">
    <source>
        <dbReference type="SAM" id="MobiDB-lite"/>
    </source>
</evidence>
<dbReference type="Pfam" id="PF09534">
    <property type="entry name" value="Trp_oprn_chp"/>
    <property type="match status" value="1"/>
</dbReference>
<protein>
    <recommendedName>
        <fullName evidence="5">Membrane protein (TIGR02234 family)</fullName>
    </recommendedName>
</protein>
<accession>A0A4R4V5P8</accession>
<evidence type="ECO:0000313" key="4">
    <source>
        <dbReference type="Proteomes" id="UP000294744"/>
    </source>
</evidence>
<evidence type="ECO:0000256" key="2">
    <source>
        <dbReference type="SAM" id="Phobius"/>
    </source>
</evidence>
<feature type="compositionally biased region" description="Basic and acidic residues" evidence="1">
    <location>
        <begin position="174"/>
        <end position="195"/>
    </location>
</feature>
<dbReference type="AlphaFoldDB" id="A0A4R4V5P8"/>